<evidence type="ECO:0008006" key="3">
    <source>
        <dbReference type="Google" id="ProtNLM"/>
    </source>
</evidence>
<proteinExistence type="predicted"/>
<evidence type="ECO:0000313" key="2">
    <source>
        <dbReference type="Proteomes" id="UP000326950"/>
    </source>
</evidence>
<dbReference type="OrthoDB" id="27483at2759"/>
<keyword evidence="2" id="KW-1185">Reference proteome</keyword>
<dbReference type="PANTHER" id="PTHR33099">
    <property type="entry name" value="FE2OG DIOXYGENASE DOMAIN-CONTAINING PROTEIN"/>
    <property type="match status" value="1"/>
</dbReference>
<dbReference type="AlphaFoldDB" id="A0A5N6V6Z6"/>
<accession>A0A5N6V6Z6</accession>
<dbReference type="EMBL" id="ML738592">
    <property type="protein sequence ID" value="KAE8166786.1"/>
    <property type="molecule type" value="Genomic_DNA"/>
</dbReference>
<evidence type="ECO:0000313" key="1">
    <source>
        <dbReference type="EMBL" id="KAE8166786.1"/>
    </source>
</evidence>
<gene>
    <name evidence="1" type="ORF">BDV40DRAFT_314181</name>
</gene>
<reference evidence="1 2" key="1">
    <citation type="submission" date="2019-04" db="EMBL/GenBank/DDBJ databases">
        <title>Friends and foes A comparative genomics study of 23 Aspergillus species from section Flavi.</title>
        <authorList>
            <consortium name="DOE Joint Genome Institute"/>
            <person name="Kjaerbolling I."/>
            <person name="Vesth T."/>
            <person name="Frisvad J.C."/>
            <person name="Nybo J.L."/>
            <person name="Theobald S."/>
            <person name="Kildgaard S."/>
            <person name="Isbrandt T."/>
            <person name="Kuo A."/>
            <person name="Sato A."/>
            <person name="Lyhne E.K."/>
            <person name="Kogle M.E."/>
            <person name="Wiebenga A."/>
            <person name="Kun R.S."/>
            <person name="Lubbers R.J."/>
            <person name="Makela M.R."/>
            <person name="Barry K."/>
            <person name="Chovatia M."/>
            <person name="Clum A."/>
            <person name="Daum C."/>
            <person name="Haridas S."/>
            <person name="He G."/>
            <person name="LaButti K."/>
            <person name="Lipzen A."/>
            <person name="Mondo S."/>
            <person name="Riley R."/>
            <person name="Salamov A."/>
            <person name="Simmons B.A."/>
            <person name="Magnuson J.K."/>
            <person name="Henrissat B."/>
            <person name="Mortensen U.H."/>
            <person name="Larsen T.O."/>
            <person name="Devries R.P."/>
            <person name="Grigoriev I.V."/>
            <person name="Machida M."/>
            <person name="Baker S.E."/>
            <person name="Andersen M.R."/>
        </authorList>
    </citation>
    <scope>NUCLEOTIDE SEQUENCE [LARGE SCALE GENOMIC DNA]</scope>
    <source>
        <strain evidence="1 2">CBS 117626</strain>
    </source>
</reference>
<name>A0A5N6V6Z6_ASPTM</name>
<protein>
    <recommendedName>
        <fullName evidence="3">Fe2OG dioxygenase domain-containing protein</fullName>
    </recommendedName>
</protein>
<dbReference type="Proteomes" id="UP000326950">
    <property type="component" value="Unassembled WGS sequence"/>
</dbReference>
<dbReference type="PANTHER" id="PTHR33099:SF14">
    <property type="entry name" value="PROLYL 4-HYDROXYLASE ALPHA SUBUNIT FE(2+) 2OG DIOXYGENASE DOMAIN-CONTAINING PROTEIN"/>
    <property type="match status" value="1"/>
</dbReference>
<organism evidence="1 2">
    <name type="scientific">Aspergillus tamarii</name>
    <dbReference type="NCBI Taxonomy" id="41984"/>
    <lineage>
        <taxon>Eukaryota</taxon>
        <taxon>Fungi</taxon>
        <taxon>Dikarya</taxon>
        <taxon>Ascomycota</taxon>
        <taxon>Pezizomycotina</taxon>
        <taxon>Eurotiomycetes</taxon>
        <taxon>Eurotiomycetidae</taxon>
        <taxon>Eurotiales</taxon>
        <taxon>Aspergillaceae</taxon>
        <taxon>Aspergillus</taxon>
        <taxon>Aspergillus subgen. Circumdati</taxon>
    </lineage>
</organism>
<sequence>MSDDETGHAFDEHTWRRESYYNVPIEEYAHTVIELEDEVNRVMTEGCKVDACLDWFICCLKEINPDYSGCMYSHDNFESFAGTRFEQIKKELRENINRLTPDYLDNEIDILELKKLRKRLENRWYKVRVGSNTNKGENVSSALLDTLMEKHCHQWSGHIEPSSTPALPETQDSFRESCLQLKTFIEGERTTASYACGGSIPIVQATGPPDKQPRGSGPINIFWSIGNGSARRLSLPLRPDAEDASSEVLQNLITSCGPAIFGRGEETVMDLSYRKAGKLEPESFATSFHPSDFGIIETIEKVLLPGIVGETANRLGSRKIYAELYKLNIYSGPSGLFRSHVDTPRSQTQIGSLVVCLPWAAFYSDCEHEIKTITEGHRITLTYNLYVSNRADSALLSIMEPKSLPLYGWVKDLLMKPGFLDDEGSKGQTWYCIPFSKLGLKGHIKNRSGYLSEWDDHDFYNDHQPYLARNKRLFVNFSEILPQVSSREDIANIDRRWKLLKMTRHVRGMKKAISFARRKGLPHKEDSWFMEEGAHIGSCLRPYDTTEWGNDMSLDGVLPHVWPAYYLPGITWLTEPKHEEMAFSQVTYGNDPGLGTRYSCAAIFAVIPPWDKRDILRENDGSESK</sequence>